<evidence type="ECO:0000256" key="1">
    <source>
        <dbReference type="ARBA" id="ARBA00023125"/>
    </source>
</evidence>
<dbReference type="Proteomes" id="UP000606008">
    <property type="component" value="Unassembled WGS sequence"/>
</dbReference>
<evidence type="ECO:0000259" key="3">
    <source>
        <dbReference type="PROSITE" id="PS51755"/>
    </source>
</evidence>
<dbReference type="InterPro" id="IPR001867">
    <property type="entry name" value="OmpR/PhoB-type_DNA-bd"/>
</dbReference>
<dbReference type="CDD" id="cd00383">
    <property type="entry name" value="trans_reg_C"/>
    <property type="match status" value="1"/>
</dbReference>
<keyword evidence="1 2" id="KW-0238">DNA-binding</keyword>
<dbReference type="EMBL" id="WAEL01000002">
    <property type="protein sequence ID" value="NID09603.1"/>
    <property type="molecule type" value="Genomic_DNA"/>
</dbReference>
<dbReference type="InterPro" id="IPR016032">
    <property type="entry name" value="Sig_transdc_resp-reg_C-effctor"/>
</dbReference>
<feature type="domain" description="OmpR/PhoB-type" evidence="3">
    <location>
        <begin position="208"/>
        <end position="305"/>
    </location>
</feature>
<keyword evidence="5" id="KW-1185">Reference proteome</keyword>
<evidence type="ECO:0000256" key="2">
    <source>
        <dbReference type="PROSITE-ProRule" id="PRU01091"/>
    </source>
</evidence>
<dbReference type="Gene3D" id="1.10.10.10">
    <property type="entry name" value="Winged helix-like DNA-binding domain superfamily/Winged helix DNA-binding domain"/>
    <property type="match status" value="1"/>
</dbReference>
<dbReference type="SMART" id="SM00862">
    <property type="entry name" value="Trans_reg_C"/>
    <property type="match status" value="1"/>
</dbReference>
<sequence>MAIRLVAGSSLLLLLGLLFARFSSNVPSGVATAGNRSDKINLAIRRTADRLLRAAGDSTSRIPAVQQPNPQTFRVALGHTFDYDRLPALLQQSLAVHQISDTYDVAVLDCATGELLLGYSAADLFGKDAKGVACSGRSKSAGCYMLQVIFASASSGEKQPPVWPLLAVGSLLVGVLFVGWRWSGQVRSQAEPPAAELPLSASTPQPTSDQLYFGMSRLDVANLTLIAGEERHTLTYRETKLLRLLANHPNQVLERDQILKLVWEDEGITVGRSLDVFISRLRKLLATDSTLKIAAVHGVGYRLEVHELANS</sequence>
<reference evidence="5" key="1">
    <citation type="submission" date="2019-09" db="EMBL/GenBank/DDBJ databases">
        <authorList>
            <person name="Jung D.-H."/>
        </authorList>
    </citation>
    <scope>NUCLEOTIDE SEQUENCE [LARGE SCALE GENOMIC DNA]</scope>
    <source>
        <strain evidence="5">JA-25</strain>
    </source>
</reference>
<gene>
    <name evidence="4" type="ORF">F7231_05430</name>
</gene>
<dbReference type="SUPFAM" id="SSF46894">
    <property type="entry name" value="C-terminal effector domain of the bipartite response regulators"/>
    <property type="match status" value="1"/>
</dbReference>
<comment type="caution">
    <text evidence="4">The sequence shown here is derived from an EMBL/GenBank/DDBJ whole genome shotgun (WGS) entry which is preliminary data.</text>
</comment>
<protein>
    <submittedName>
        <fullName evidence="4">Winged helix-turn-helix transcriptional regulator</fullName>
    </submittedName>
</protein>
<feature type="DNA-binding region" description="OmpR/PhoB-type" evidence="2">
    <location>
        <begin position="208"/>
        <end position="305"/>
    </location>
</feature>
<evidence type="ECO:0000313" key="4">
    <source>
        <dbReference type="EMBL" id="NID09603.1"/>
    </source>
</evidence>
<dbReference type="Pfam" id="PF00486">
    <property type="entry name" value="Trans_reg_C"/>
    <property type="match status" value="1"/>
</dbReference>
<reference evidence="5" key="2">
    <citation type="submission" date="2023-07" db="EMBL/GenBank/DDBJ databases">
        <authorList>
            <person name="Jung D.-H."/>
        </authorList>
    </citation>
    <scope>NUCLEOTIDE SEQUENCE [LARGE SCALE GENOMIC DNA]</scope>
    <source>
        <strain evidence="5">JA-25</strain>
    </source>
</reference>
<dbReference type="PROSITE" id="PS51755">
    <property type="entry name" value="OMPR_PHOB"/>
    <property type="match status" value="1"/>
</dbReference>
<organism evidence="4 5">
    <name type="scientific">Fibrivirga algicola</name>
    <dbReference type="NCBI Taxonomy" id="2950420"/>
    <lineage>
        <taxon>Bacteria</taxon>
        <taxon>Pseudomonadati</taxon>
        <taxon>Bacteroidota</taxon>
        <taxon>Cytophagia</taxon>
        <taxon>Cytophagales</taxon>
        <taxon>Spirosomataceae</taxon>
        <taxon>Fibrivirga</taxon>
    </lineage>
</organism>
<name>A0ABX0QFU6_9BACT</name>
<proteinExistence type="predicted"/>
<dbReference type="InterPro" id="IPR036388">
    <property type="entry name" value="WH-like_DNA-bd_sf"/>
</dbReference>
<accession>A0ABX0QFU6</accession>
<evidence type="ECO:0000313" key="5">
    <source>
        <dbReference type="Proteomes" id="UP000606008"/>
    </source>
</evidence>